<name>A0A1H2SKD3_9BACL</name>
<dbReference type="RefSeq" id="WP_074692358.1">
    <property type="nucleotide sequence ID" value="NZ_BSRA01000001.1"/>
</dbReference>
<dbReference type="Proteomes" id="UP001157137">
    <property type="component" value="Unassembled WGS sequence"/>
</dbReference>
<evidence type="ECO:0000313" key="3">
    <source>
        <dbReference type="EMBL" id="SDW32091.1"/>
    </source>
</evidence>
<dbReference type="STRING" id="89784.SAMN04489725_104110"/>
<dbReference type="AlphaFoldDB" id="A0A1H2SKD3"/>
<evidence type="ECO:0000256" key="1">
    <source>
        <dbReference type="SAM" id="MobiDB-lite"/>
    </source>
</evidence>
<organism evidence="3 4">
    <name type="scientific">Alicyclobacillus hesperidum</name>
    <dbReference type="NCBI Taxonomy" id="89784"/>
    <lineage>
        <taxon>Bacteria</taxon>
        <taxon>Bacillati</taxon>
        <taxon>Bacillota</taxon>
        <taxon>Bacilli</taxon>
        <taxon>Bacillales</taxon>
        <taxon>Alicyclobacillaceae</taxon>
        <taxon>Alicyclobacillus</taxon>
    </lineage>
</organism>
<protein>
    <submittedName>
        <fullName evidence="3">Uncharacterized protein</fullName>
    </submittedName>
</protein>
<feature type="region of interest" description="Disordered" evidence="1">
    <location>
        <begin position="166"/>
        <end position="189"/>
    </location>
</feature>
<reference evidence="3" key="2">
    <citation type="submission" date="2016-10" db="EMBL/GenBank/DDBJ databases">
        <authorList>
            <person name="de Groot N.N."/>
        </authorList>
    </citation>
    <scope>NUCLEOTIDE SEQUENCE [LARGE SCALE GENOMIC DNA]</scope>
    <source>
        <strain evidence="3">DSM 12489</strain>
    </source>
</reference>
<proteinExistence type="predicted"/>
<reference evidence="2" key="3">
    <citation type="submission" date="2023-02" db="EMBL/GenBank/DDBJ databases">
        <title>Proposal of a novel subspecies: Alicyclobacillus hesperidum subspecies aegle.</title>
        <authorList>
            <person name="Goto K."/>
            <person name="Fujii T."/>
            <person name="Yasui K."/>
            <person name="Mochida K."/>
            <person name="Kato-Tanaka Y."/>
            <person name="Morohoshi S."/>
            <person name="An S.Y."/>
            <person name="Kasai H."/>
            <person name="Yokota A."/>
        </authorList>
    </citation>
    <scope>NUCLEOTIDE SEQUENCE</scope>
    <source>
        <strain evidence="2">DSM 12766</strain>
    </source>
</reference>
<feature type="compositionally biased region" description="Polar residues" evidence="1">
    <location>
        <begin position="167"/>
        <end position="179"/>
    </location>
</feature>
<dbReference type="EMBL" id="BSRA01000001">
    <property type="protein sequence ID" value="GLV12423.1"/>
    <property type="molecule type" value="Genomic_DNA"/>
</dbReference>
<keyword evidence="4" id="KW-1185">Reference proteome</keyword>
<dbReference type="Proteomes" id="UP000182589">
    <property type="component" value="Unassembled WGS sequence"/>
</dbReference>
<gene>
    <name evidence="2" type="ORF">Heshes_01070</name>
    <name evidence="3" type="ORF">SAMN04489725_104110</name>
</gene>
<accession>A0A1H2SKD3</accession>
<evidence type="ECO:0000313" key="4">
    <source>
        <dbReference type="Proteomes" id="UP000182589"/>
    </source>
</evidence>
<reference evidence="4" key="1">
    <citation type="submission" date="2016-10" db="EMBL/GenBank/DDBJ databases">
        <authorList>
            <person name="Varghese N."/>
        </authorList>
    </citation>
    <scope>NUCLEOTIDE SEQUENCE [LARGE SCALE GENOMIC DNA]</scope>
    <source>
        <strain evidence="4">DSM 12489</strain>
    </source>
</reference>
<dbReference type="EMBL" id="FNOJ01000004">
    <property type="protein sequence ID" value="SDW32091.1"/>
    <property type="molecule type" value="Genomic_DNA"/>
</dbReference>
<sequence>MSGKSVWWGATALAVALLAGYALTQNRLLPRTNGASSVPVAAGRTTADTAPTDAMVNTVTSALANVSGLYDMAILPDGLGDNRFVVSAMVDVSGQNGAIPPSGTADTAMRSLVNAFFRDVYSLSEPISEAEITFTEDGTLVGTAGLGKDAYDSLATSTMNGDLASALASSPQRDASSANEEWLELKPEN</sequence>
<evidence type="ECO:0000313" key="2">
    <source>
        <dbReference type="EMBL" id="GLV12423.1"/>
    </source>
</evidence>